<sequence length="580" mass="65482">MFQKPFSKKLCLFLLLFLLTLASFFRLSTVFTAKVFSQLTGTLFRKEVTSSTLTLHYTLTEPESYGITEIPVCFQPSDDADAFSEHCQKLLSSLDPSCLSCSDQITYDILLLLLRQNQTAAQFEGYPEPLGSTIGLQAQLPILLCEYRFDSARDIHTYLQLLSTTDQYFSSLLSYERQKAARGLFMPSSCADGIIRQCQAFLDADLSDHLLITSFQQKISAMAALSSDEKQNFLGKNRQIILQHVLPAYQLLIQGLTDLKKSCRNEMGLTYLPQGRAYYEYLVQSSTGSGLSIHSIQNRIQAQLLEDASVCRQILQQYPSAASLSTDFVPTDPAFILLDLQQKMAEDFPSIPDTEYQLKYVDDALSPYLSPAFYLTAPVDAPDQNVIYLNPSAGYSGLDLYTTLAHEGFPGHLYQNRYSSDFLSPLRSLFGFSGYTEGWATYVEMISYDYAAAGRSDTEHAAVSLAQKQRSMMLGLSSLIDILVHYHGYTREEVRLFLRDLGITGTSVSDSIYDAVLESPANYLKYYLGYLSFLDLRRWCQKNWPEQFQISTFHQYVLEIGPCPFPVLEKYLKLCYTGSL</sequence>
<proteinExistence type="predicted"/>
<dbReference type="Proteomes" id="UP001652338">
    <property type="component" value="Unassembled WGS sequence"/>
</dbReference>
<dbReference type="EMBL" id="JAOQKE010000007">
    <property type="protein sequence ID" value="MCU6725298.1"/>
    <property type="molecule type" value="Genomic_DNA"/>
</dbReference>
<reference evidence="1 2" key="1">
    <citation type="journal article" date="2021" name="ISME Commun">
        <title>Automated analysis of genomic sequences facilitates high-throughput and comprehensive description of bacteria.</title>
        <authorList>
            <person name="Hitch T.C.A."/>
        </authorList>
    </citation>
    <scope>NUCLEOTIDE SEQUENCE [LARGE SCALE GENOMIC DNA]</scope>
    <source>
        <strain evidence="1 2">Sanger_29</strain>
    </source>
</reference>
<dbReference type="InterPro" id="IPR010281">
    <property type="entry name" value="DUF885"/>
</dbReference>
<comment type="caution">
    <text evidence="1">The sequence shown here is derived from an EMBL/GenBank/DDBJ whole genome shotgun (WGS) entry which is preliminary data.</text>
</comment>
<keyword evidence="2" id="KW-1185">Reference proteome</keyword>
<evidence type="ECO:0000313" key="1">
    <source>
        <dbReference type="EMBL" id="MCU6725298.1"/>
    </source>
</evidence>
<evidence type="ECO:0000313" key="2">
    <source>
        <dbReference type="Proteomes" id="UP001652338"/>
    </source>
</evidence>
<gene>
    <name evidence="1" type="ORF">OCV47_08040</name>
</gene>
<protein>
    <submittedName>
        <fullName evidence="1">DUF885 domain-containing protein</fullName>
    </submittedName>
</protein>
<dbReference type="PANTHER" id="PTHR33361">
    <property type="entry name" value="GLR0591 PROTEIN"/>
    <property type="match status" value="1"/>
</dbReference>
<name>A0ABT2SMJ6_9FIRM</name>
<accession>A0ABT2SMJ6</accession>
<dbReference type="RefSeq" id="WP_262654623.1">
    <property type="nucleotide sequence ID" value="NZ_JAOQKE010000007.1"/>
</dbReference>
<dbReference type="Pfam" id="PF05960">
    <property type="entry name" value="DUF885"/>
    <property type="match status" value="1"/>
</dbReference>
<dbReference type="PANTHER" id="PTHR33361:SF2">
    <property type="entry name" value="DUF885 DOMAIN-CONTAINING PROTEIN"/>
    <property type="match status" value="1"/>
</dbReference>
<organism evidence="1 2">
    <name type="scientific">Muricoprocola aceti</name>
    <dbReference type="NCBI Taxonomy" id="2981772"/>
    <lineage>
        <taxon>Bacteria</taxon>
        <taxon>Bacillati</taxon>
        <taxon>Bacillota</taxon>
        <taxon>Clostridia</taxon>
        <taxon>Lachnospirales</taxon>
        <taxon>Lachnospiraceae</taxon>
        <taxon>Muricoprocola</taxon>
    </lineage>
</organism>